<evidence type="ECO:0000313" key="4">
    <source>
        <dbReference type="Proteomes" id="UP000235145"/>
    </source>
</evidence>
<reference evidence="3 4" key="1">
    <citation type="journal article" date="2017" name="Nat. Commun.">
        <title>Genome assembly with in vitro proximity ligation data and whole-genome triplication in lettuce.</title>
        <authorList>
            <person name="Reyes-Chin-Wo S."/>
            <person name="Wang Z."/>
            <person name="Yang X."/>
            <person name="Kozik A."/>
            <person name="Arikit S."/>
            <person name="Song C."/>
            <person name="Xia L."/>
            <person name="Froenicke L."/>
            <person name="Lavelle D.O."/>
            <person name="Truco M.J."/>
            <person name="Xia R."/>
            <person name="Zhu S."/>
            <person name="Xu C."/>
            <person name="Xu H."/>
            <person name="Xu X."/>
            <person name="Cox K."/>
            <person name="Korf I."/>
            <person name="Meyers B.C."/>
            <person name="Michelmore R.W."/>
        </authorList>
    </citation>
    <scope>NUCLEOTIDE SEQUENCE [LARGE SCALE GENOMIC DNA]</scope>
    <source>
        <strain evidence="4">cv. Salinas</strain>
        <tissue evidence="3">Seedlings</tissue>
    </source>
</reference>
<dbReference type="EMBL" id="NBSK02000006">
    <property type="protein sequence ID" value="KAJ0199103.1"/>
    <property type="molecule type" value="Genomic_DNA"/>
</dbReference>
<name>A0A9R1V6E0_LACSA</name>
<sequence>MWRLVHIFYYGGFDTRHNFTNHLHKALLGANVTTFLDDEEIKTGENLKLELENVIKESRAAIIVLSKNYAKLSWYLDELVLILEQHCNDRKIPTNLNFSKTTRFH</sequence>
<organism evidence="3 4">
    <name type="scientific">Lactuca sativa</name>
    <name type="common">Garden lettuce</name>
    <dbReference type="NCBI Taxonomy" id="4236"/>
    <lineage>
        <taxon>Eukaryota</taxon>
        <taxon>Viridiplantae</taxon>
        <taxon>Streptophyta</taxon>
        <taxon>Embryophyta</taxon>
        <taxon>Tracheophyta</taxon>
        <taxon>Spermatophyta</taxon>
        <taxon>Magnoliopsida</taxon>
        <taxon>eudicotyledons</taxon>
        <taxon>Gunneridae</taxon>
        <taxon>Pentapetalae</taxon>
        <taxon>asterids</taxon>
        <taxon>campanulids</taxon>
        <taxon>Asterales</taxon>
        <taxon>Asteraceae</taxon>
        <taxon>Cichorioideae</taxon>
        <taxon>Cichorieae</taxon>
        <taxon>Lactucinae</taxon>
        <taxon>Lactuca</taxon>
    </lineage>
</organism>
<dbReference type="Proteomes" id="UP000235145">
    <property type="component" value="Unassembled WGS sequence"/>
</dbReference>
<gene>
    <name evidence="3" type="ORF">LSAT_V11C600318480</name>
</gene>
<proteinExistence type="predicted"/>
<accession>A0A9R1V6E0</accession>
<dbReference type="SMART" id="SM00255">
    <property type="entry name" value="TIR"/>
    <property type="match status" value="1"/>
</dbReference>
<dbReference type="Pfam" id="PF01582">
    <property type="entry name" value="TIR"/>
    <property type="match status" value="1"/>
</dbReference>
<dbReference type="Gene3D" id="3.40.50.10140">
    <property type="entry name" value="Toll/interleukin-1 receptor homology (TIR) domain"/>
    <property type="match status" value="1"/>
</dbReference>
<feature type="domain" description="TIR" evidence="2">
    <location>
        <begin position="2"/>
        <end position="105"/>
    </location>
</feature>
<keyword evidence="1" id="KW-0520">NAD</keyword>
<dbReference type="PANTHER" id="PTHR32009:SF133">
    <property type="entry name" value="TIR DOMAIN-CONTAINING PROTEIN"/>
    <property type="match status" value="1"/>
</dbReference>
<dbReference type="GO" id="GO:0005634">
    <property type="term" value="C:nucleus"/>
    <property type="evidence" value="ECO:0000318"/>
    <property type="project" value="GO_Central"/>
</dbReference>
<comment type="caution">
    <text evidence="3">The sequence shown here is derived from an EMBL/GenBank/DDBJ whole genome shotgun (WGS) entry which is preliminary data.</text>
</comment>
<dbReference type="InterPro" id="IPR035897">
    <property type="entry name" value="Toll_tir_struct_dom_sf"/>
</dbReference>
<dbReference type="PANTHER" id="PTHR32009">
    <property type="entry name" value="TMV RESISTANCE PROTEIN N-LIKE"/>
    <property type="match status" value="1"/>
</dbReference>
<protein>
    <recommendedName>
        <fullName evidence="2">TIR domain-containing protein</fullName>
    </recommendedName>
</protein>
<evidence type="ECO:0000259" key="2">
    <source>
        <dbReference type="PROSITE" id="PS50104"/>
    </source>
</evidence>
<dbReference type="InterPro" id="IPR000157">
    <property type="entry name" value="TIR_dom"/>
</dbReference>
<dbReference type="AlphaFoldDB" id="A0A9R1V6E0"/>
<dbReference type="SUPFAM" id="SSF52200">
    <property type="entry name" value="Toll/Interleukin receptor TIR domain"/>
    <property type="match status" value="1"/>
</dbReference>
<dbReference type="PROSITE" id="PS50104">
    <property type="entry name" value="TIR"/>
    <property type="match status" value="1"/>
</dbReference>
<dbReference type="GO" id="GO:0007165">
    <property type="term" value="P:signal transduction"/>
    <property type="evidence" value="ECO:0000318"/>
    <property type="project" value="GO_Central"/>
</dbReference>
<evidence type="ECO:0000313" key="3">
    <source>
        <dbReference type="EMBL" id="KAJ0199103.1"/>
    </source>
</evidence>
<keyword evidence="4" id="KW-1185">Reference proteome</keyword>
<evidence type="ECO:0000256" key="1">
    <source>
        <dbReference type="ARBA" id="ARBA00023027"/>
    </source>
</evidence>